<evidence type="ECO:0000256" key="1">
    <source>
        <dbReference type="SAM" id="Phobius"/>
    </source>
</evidence>
<dbReference type="EMBL" id="BAABAA010000002">
    <property type="protein sequence ID" value="GAA3554016.1"/>
    <property type="molecule type" value="Genomic_DNA"/>
</dbReference>
<keyword evidence="3" id="KW-1185">Reference proteome</keyword>
<sequence>MQDAPEIGAELHRLASRDPLAPVDATGLLERGRRGRRRRRVAAVSGLTAAVVAIGAGLALVPGIGSAHRESEVAGTAAPLFTPLPGVPQGEAALGKITQAEAERRCTVRYGVQPLERFHPSVYRATMGLMSPLPGKKNMFGPGCIVPGDSRPTAAALAKAKADPIPQTADGQLLNCSVQLWHDLTKWRVVAAEPGYTGMSQVLRVLAVSPTGHSAATCDLVPSGNAALQGKSSRPSILTAQDVSLTSLTGVAVNEGSGEVGCKAKCRGWTYIGYGRVDPAITRIHFKTVSGATHDLTVSNGWYALWWSNGDLKSRRAATVTAYNAAGKLIESAHIPEFSLR</sequence>
<feature type="transmembrane region" description="Helical" evidence="1">
    <location>
        <begin position="41"/>
        <end position="61"/>
    </location>
</feature>
<evidence type="ECO:0000313" key="2">
    <source>
        <dbReference type="EMBL" id="GAA3554016.1"/>
    </source>
</evidence>
<accession>A0ABP6WQN9</accession>
<keyword evidence="1" id="KW-0812">Transmembrane</keyword>
<dbReference type="Proteomes" id="UP001501222">
    <property type="component" value="Unassembled WGS sequence"/>
</dbReference>
<comment type="caution">
    <text evidence="2">The sequence shown here is derived from an EMBL/GenBank/DDBJ whole genome shotgun (WGS) entry which is preliminary data.</text>
</comment>
<proteinExistence type="predicted"/>
<evidence type="ECO:0008006" key="4">
    <source>
        <dbReference type="Google" id="ProtNLM"/>
    </source>
</evidence>
<reference evidence="3" key="1">
    <citation type="journal article" date="2019" name="Int. J. Syst. Evol. Microbiol.">
        <title>The Global Catalogue of Microorganisms (GCM) 10K type strain sequencing project: providing services to taxonomists for standard genome sequencing and annotation.</title>
        <authorList>
            <consortium name="The Broad Institute Genomics Platform"/>
            <consortium name="The Broad Institute Genome Sequencing Center for Infectious Disease"/>
            <person name="Wu L."/>
            <person name="Ma J."/>
        </authorList>
    </citation>
    <scope>NUCLEOTIDE SEQUENCE [LARGE SCALE GENOMIC DNA]</scope>
    <source>
        <strain evidence="3">JCM 16928</strain>
    </source>
</reference>
<keyword evidence="1" id="KW-0472">Membrane</keyword>
<organism evidence="2 3">
    <name type="scientific">Kribbella ginsengisoli</name>
    <dbReference type="NCBI Taxonomy" id="363865"/>
    <lineage>
        <taxon>Bacteria</taxon>
        <taxon>Bacillati</taxon>
        <taxon>Actinomycetota</taxon>
        <taxon>Actinomycetes</taxon>
        <taxon>Propionibacteriales</taxon>
        <taxon>Kribbellaceae</taxon>
        <taxon>Kribbella</taxon>
    </lineage>
</organism>
<keyword evidence="1" id="KW-1133">Transmembrane helix</keyword>
<protein>
    <recommendedName>
        <fullName evidence="4">LppP/LprE family lipoprotein</fullName>
    </recommendedName>
</protein>
<evidence type="ECO:0000313" key="3">
    <source>
        <dbReference type="Proteomes" id="UP001501222"/>
    </source>
</evidence>
<name>A0ABP6WQN9_9ACTN</name>
<dbReference type="RefSeq" id="WP_344840045.1">
    <property type="nucleotide sequence ID" value="NZ_BAABAA010000002.1"/>
</dbReference>
<gene>
    <name evidence="2" type="ORF">GCM10022235_22440</name>
</gene>